<comment type="caution">
    <text evidence="2">The sequence shown here is derived from an EMBL/GenBank/DDBJ whole genome shotgun (WGS) entry which is preliminary data.</text>
</comment>
<organism evidence="2 3">
    <name type="scientific">Fusarium circinatum</name>
    <name type="common">Pitch canker fungus</name>
    <name type="synonym">Gibberella circinata</name>
    <dbReference type="NCBI Taxonomy" id="48490"/>
    <lineage>
        <taxon>Eukaryota</taxon>
        <taxon>Fungi</taxon>
        <taxon>Dikarya</taxon>
        <taxon>Ascomycota</taxon>
        <taxon>Pezizomycotina</taxon>
        <taxon>Sordariomycetes</taxon>
        <taxon>Hypocreomycetidae</taxon>
        <taxon>Hypocreales</taxon>
        <taxon>Nectriaceae</taxon>
        <taxon>Fusarium</taxon>
        <taxon>Fusarium fujikuroi species complex</taxon>
    </lineage>
</organism>
<dbReference type="Proteomes" id="UP000572754">
    <property type="component" value="Unassembled WGS sequence"/>
</dbReference>
<gene>
    <name evidence="2" type="ORF">FCIRC_4664</name>
</gene>
<name>A0A8H5U2T5_FUSCI</name>
<reference evidence="3" key="1">
    <citation type="journal article" date="2020" name="BMC Genomics">
        <title>Correction to: Identification and distribution of gene clusters required for synthesis of sphingolipid metabolism inhibitors in diverse species of the filamentous fungus Fusarium.</title>
        <authorList>
            <person name="Kim H.S."/>
            <person name="Lohmar J.M."/>
            <person name="Busman M."/>
            <person name="Brown D.W."/>
            <person name="Naumann T.A."/>
            <person name="Divon H.H."/>
            <person name="Lysoe E."/>
            <person name="Uhlig S."/>
            <person name="Proctor R.H."/>
        </authorList>
    </citation>
    <scope>NUCLEOTIDE SEQUENCE [LARGE SCALE GENOMIC DNA]</scope>
    <source>
        <strain evidence="3">NRRL 25331</strain>
    </source>
</reference>
<evidence type="ECO:0000313" key="2">
    <source>
        <dbReference type="EMBL" id="KAF5682944.1"/>
    </source>
</evidence>
<evidence type="ECO:0000313" key="3">
    <source>
        <dbReference type="Proteomes" id="UP000572754"/>
    </source>
</evidence>
<feature type="region of interest" description="Disordered" evidence="1">
    <location>
        <begin position="301"/>
        <end position="347"/>
    </location>
</feature>
<feature type="compositionally biased region" description="Polar residues" evidence="1">
    <location>
        <begin position="192"/>
        <end position="212"/>
    </location>
</feature>
<keyword evidence="3" id="KW-1185">Reference proteome</keyword>
<feature type="region of interest" description="Disordered" evidence="1">
    <location>
        <begin position="1"/>
        <end position="151"/>
    </location>
</feature>
<dbReference type="AlphaFoldDB" id="A0A8H5U2T5"/>
<feature type="compositionally biased region" description="Polar residues" evidence="1">
    <location>
        <begin position="1"/>
        <end position="10"/>
    </location>
</feature>
<accession>A0A8H5U2T5</accession>
<proteinExistence type="predicted"/>
<dbReference type="EMBL" id="JAAQPE010000151">
    <property type="protein sequence ID" value="KAF5682944.1"/>
    <property type="molecule type" value="Genomic_DNA"/>
</dbReference>
<evidence type="ECO:0000256" key="1">
    <source>
        <dbReference type="SAM" id="MobiDB-lite"/>
    </source>
</evidence>
<feature type="compositionally biased region" description="Pro residues" evidence="1">
    <location>
        <begin position="49"/>
        <end position="58"/>
    </location>
</feature>
<feature type="compositionally biased region" description="Basic and acidic residues" evidence="1">
    <location>
        <begin position="11"/>
        <end position="21"/>
    </location>
</feature>
<reference evidence="2 3" key="2">
    <citation type="submission" date="2020-05" db="EMBL/GenBank/DDBJ databases">
        <title>Identification and distribution of gene clusters putatively required for synthesis of sphingolipid metabolism inhibitors in phylogenetically diverse species of the filamentous fungus Fusarium.</title>
        <authorList>
            <person name="Kim H.-S."/>
            <person name="Busman M."/>
            <person name="Brown D.W."/>
            <person name="Divon H."/>
            <person name="Uhlig S."/>
            <person name="Proctor R.H."/>
        </authorList>
    </citation>
    <scope>NUCLEOTIDE SEQUENCE [LARGE SCALE GENOMIC DNA]</scope>
    <source>
        <strain evidence="2 3">NRRL 25331</strain>
    </source>
</reference>
<feature type="region of interest" description="Disordered" evidence="1">
    <location>
        <begin position="192"/>
        <end position="244"/>
    </location>
</feature>
<protein>
    <submittedName>
        <fullName evidence="2">Uncharacterized protein</fullName>
    </submittedName>
</protein>
<sequence>MASQQSTGAEESQHCPRDGNRDGLAGNDGRGDHDGSHSGGQHGGEHLQGPPPPPPPQAPGNAMNRPPTDHYGPPPPPSPQAVGNASDGNSRRRFRPIRMAPNKPPPPPSGQPDSNQPVPYGPFNLPPRLSAVQWRPQKPPPQHSQPLQPLQPYQISQLSNLLSQHPQTLQPHEVSQLSNLLSRYSQLYQHSQLPNPLSQPYQTQDSSYNNGNGEKGSENRGKKRKADTHQGPSADSREVWPPTPKDLFTTLEPLFNHLNIEEINCRCKYSESNETWSFRVCKSHSEIEVDITIKDVTRDNPVVAETGDTPNKTAPTEAGAGSSGQGPHKILLGTPLQKPSDIWTTED</sequence>